<comment type="caution">
    <text evidence="1">The sequence shown here is derived from an EMBL/GenBank/DDBJ whole genome shotgun (WGS) entry which is preliminary data.</text>
</comment>
<proteinExistence type="predicted"/>
<dbReference type="EMBL" id="AWQS01000069">
    <property type="protein sequence ID" value="EWT06050.1"/>
    <property type="molecule type" value="Genomic_DNA"/>
</dbReference>
<dbReference type="RefSeq" id="WP_034716160.1">
    <property type="nucleotide sequence ID" value="NZ_AWQS01000069.1"/>
</dbReference>
<evidence type="ECO:0000313" key="1">
    <source>
        <dbReference type="EMBL" id="EWT06050.1"/>
    </source>
</evidence>
<name>W9GJ03_9MICO</name>
<dbReference type="GO" id="GO:0003677">
    <property type="term" value="F:DNA binding"/>
    <property type="evidence" value="ECO:0007669"/>
    <property type="project" value="UniProtKB-KW"/>
</dbReference>
<keyword evidence="1" id="KW-0238">DNA-binding</keyword>
<accession>W9GJ03</accession>
<organism evidence="1 2">
    <name type="scientific">Intrasporangium chromatireducens Q5-1</name>
    <dbReference type="NCBI Taxonomy" id="584657"/>
    <lineage>
        <taxon>Bacteria</taxon>
        <taxon>Bacillati</taxon>
        <taxon>Actinomycetota</taxon>
        <taxon>Actinomycetes</taxon>
        <taxon>Micrococcales</taxon>
        <taxon>Intrasporangiaceae</taxon>
        <taxon>Intrasporangium</taxon>
    </lineage>
</organism>
<dbReference type="OrthoDB" id="4330189at2"/>
<protein>
    <submittedName>
        <fullName evidence="1">DNA-binding protein</fullName>
    </submittedName>
</protein>
<reference evidence="2" key="1">
    <citation type="submission" date="2013-08" db="EMBL/GenBank/DDBJ databases">
        <title>Intrasporangium oryzae NRRL B-24470.</title>
        <authorList>
            <person name="Liu H."/>
            <person name="Wang G."/>
        </authorList>
    </citation>
    <scope>NUCLEOTIDE SEQUENCE [LARGE SCALE GENOMIC DNA]</scope>
    <source>
        <strain evidence="2">Q5-1</strain>
    </source>
</reference>
<keyword evidence="2" id="KW-1185">Reference proteome</keyword>
<evidence type="ECO:0000313" key="2">
    <source>
        <dbReference type="Proteomes" id="UP000019494"/>
    </source>
</evidence>
<dbReference type="AlphaFoldDB" id="W9GJ03"/>
<gene>
    <name evidence="1" type="ORF">N864_00675</name>
</gene>
<sequence>MSETKNEIQPPQLLNANEAAAWCRITVGTLNHLRIHGRFAPAVRVGKRCFWMPQDLLAWLESQKEPA</sequence>
<dbReference type="Proteomes" id="UP000019494">
    <property type="component" value="Unassembled WGS sequence"/>
</dbReference>